<evidence type="ECO:0008006" key="4">
    <source>
        <dbReference type="Google" id="ProtNLM"/>
    </source>
</evidence>
<name>A0ABR4AGI3_9LECA</name>
<dbReference type="Proteomes" id="UP001590951">
    <property type="component" value="Unassembled WGS sequence"/>
</dbReference>
<accession>A0ABR4AGI3</accession>
<reference evidence="2 3" key="1">
    <citation type="submission" date="2024-09" db="EMBL/GenBank/DDBJ databases">
        <title>Rethinking Asexuality: The Enigmatic Case of Functional Sexual Genes in Lepraria (Stereocaulaceae).</title>
        <authorList>
            <person name="Doellman M."/>
            <person name="Sun Y."/>
            <person name="Barcenas-Pena A."/>
            <person name="Lumbsch H.T."/>
            <person name="Grewe F."/>
        </authorList>
    </citation>
    <scope>NUCLEOTIDE SEQUENCE [LARGE SCALE GENOMIC DNA]</scope>
    <source>
        <strain evidence="2 3">Grewe 0041</strain>
    </source>
</reference>
<dbReference type="Gene3D" id="3.40.390.10">
    <property type="entry name" value="Collagenase (Catalytic Domain)"/>
    <property type="match status" value="1"/>
</dbReference>
<proteinExistence type="predicted"/>
<feature type="chain" id="PRO_5045791666" description="Lysine-specific metallo-endopeptidase domain-containing protein" evidence="1">
    <location>
        <begin position="30"/>
        <end position="333"/>
    </location>
</feature>
<feature type="signal peptide" evidence="1">
    <location>
        <begin position="1"/>
        <end position="29"/>
    </location>
</feature>
<gene>
    <name evidence="2" type="ORF">ABVK25_012304</name>
</gene>
<protein>
    <recommendedName>
        <fullName evidence="4">Lysine-specific metallo-endopeptidase domain-containing protein</fullName>
    </recommendedName>
</protein>
<dbReference type="EMBL" id="JBHFEH010000177">
    <property type="protein sequence ID" value="KAL2044621.1"/>
    <property type="molecule type" value="Genomic_DNA"/>
</dbReference>
<organism evidence="2 3">
    <name type="scientific">Lepraria finkii</name>
    <dbReference type="NCBI Taxonomy" id="1340010"/>
    <lineage>
        <taxon>Eukaryota</taxon>
        <taxon>Fungi</taxon>
        <taxon>Dikarya</taxon>
        <taxon>Ascomycota</taxon>
        <taxon>Pezizomycotina</taxon>
        <taxon>Lecanoromycetes</taxon>
        <taxon>OSLEUM clade</taxon>
        <taxon>Lecanoromycetidae</taxon>
        <taxon>Lecanorales</taxon>
        <taxon>Lecanorineae</taxon>
        <taxon>Stereocaulaceae</taxon>
        <taxon>Lepraria</taxon>
    </lineage>
</organism>
<keyword evidence="1" id="KW-0732">Signal</keyword>
<dbReference type="InterPro" id="IPR024079">
    <property type="entry name" value="MetalloPept_cat_dom_sf"/>
</dbReference>
<comment type="caution">
    <text evidence="2">The sequence shown here is derived from an EMBL/GenBank/DDBJ whole genome shotgun (WGS) entry which is preliminary data.</text>
</comment>
<evidence type="ECO:0000256" key="1">
    <source>
        <dbReference type="SAM" id="SignalP"/>
    </source>
</evidence>
<keyword evidence="3" id="KW-1185">Reference proteome</keyword>
<evidence type="ECO:0000313" key="2">
    <source>
        <dbReference type="EMBL" id="KAL2044621.1"/>
    </source>
</evidence>
<sequence length="333" mass="36316">MLARWKSGAWIHGLFRLLMIVSLSTLTCAQIVQYCDQHGIQGIQAAIDEAISLAQNAVLSYAQPSVRVQALLYALIKNPNFYLPAVGNLQRVANYLSAPPRISIYCGDDFIAQGPDGQWYESSDPNNPTLLVGGFIPCSGSASRGYVLRSQTAPLIILCPFGLTFRMQIGEISRHVPQINVPLDNAVGVSATILHEFLHIANPNVRDQSHVPTPEQVAKYGPAPNEEYAAYGWASCVRLALTRGGAVAANNADTLMLLAVGLYFTNTQFAYGVGTLTSDALLLPQQPNWQMVAVTNFPSLFHGNRQRKRFRGRPKDLDLLNANVYTIGEKSSG</sequence>
<evidence type="ECO:0000313" key="3">
    <source>
        <dbReference type="Proteomes" id="UP001590951"/>
    </source>
</evidence>